<dbReference type="Proteomes" id="UP000319004">
    <property type="component" value="Chromosome"/>
</dbReference>
<sequence length="1089" mass="122149">MVQFNMVRSFVVLVCGLVVCTVPSWHCLAEDLDFNRDVRPILSDKCYFCHGPDEGHREAGLRLDVREEAIDLIESGEVIDRIDSDDADLQMPPPASNLSLTEKEKRTLKRWIDEGAVYADHWAFTPLPETEAVPSPHEVEWCRETLDRFVLSRLQREELLPNPPAAPRRWLRRVTLDLTGLPPTPAEMQAFDQALAADDHRGHQDEVYQAVVDRLLQSSGFGEHLAVSWLDAARYADSYGYQSDKLNTQWPYRDWVVEALNQNLPYDQFLTWQLAGDLLPDATRQQKLATAFNRIHRLNNEGGAVFEEWRIENVADRVHTFGTAVLGLTLECCRCHDHKYDPIPMRDYYSLSAFFNSIDESGVYDRTEKVPCPSLLLPTAEQEATLQAARDQLRIAEQQYAATLKRSEQRFASWKPESDDQPTIADLRLAIGFDVDFDNTIKDVYHPSQSDRSWTSMSPLQDVVDCSIPRLDPRIASDGKDVGADQAADSLDNTGGDQSNAGPARIDVPRRAIALDGERGVTTHGVPSFDRWTAFSVVVTLRDVQRTPYRSVIAHHTRGTDCGYNGWDLTIENGHLESRMARVWPGNAMAVRTIAPIPADSWHQVTATYDGSSRAAGLRLYLDGELLETEILRDRVKKQANVVVDHGGEFVVGQRFRDRGFAGGLIDDVRVYDRALTAPELKHLATGAPIRPTKDYFASAIDPPSREAMQVLTAARKAVVMAEEAMNEIPIMEEMQHARPAYVLARGQYDAPKNEDTRVDRDTFSQFGLPFPDDAPRDRLGLARWVTDPRNPLTGRVAVNRLWGSFFASPLVATPENFGLQGELPTHPELLDWMARDFVDHGWDVKRLCRQIVLSSTYRQDSRVSAEKLQRDPDNVLLARGPSNRLSAEQIRDLALAASGLMDKQQGGPPVSPYQPGADLWRESNGMSPPYQQSVGTALYRRSLYSVWKRTAPLPNMLALDATTREVCTMERSRTNTPLQALVLMNDVQFVEAARALAESVMGESDDMARIQLAFAKLTGRRADENEVTHLVSLLEQEQTYFGEHPQRAAELVAIGQSPSSQDAPVPHLAAMTIVCQAIMNLDATVWKR</sequence>
<gene>
    <name evidence="6" type="ORF">Enr13x_47250</name>
</gene>
<dbReference type="PANTHER" id="PTHR35889:SF3">
    <property type="entry name" value="F-BOX DOMAIN-CONTAINING PROTEIN"/>
    <property type="match status" value="1"/>
</dbReference>
<dbReference type="InterPro" id="IPR006558">
    <property type="entry name" value="LamG-like"/>
</dbReference>
<feature type="domain" description="LamG-like jellyroll fold" evidence="5">
    <location>
        <begin position="533"/>
        <end position="679"/>
    </location>
</feature>
<dbReference type="AlphaFoldDB" id="A0A518HVR2"/>
<keyword evidence="1" id="KW-0732">Signal</keyword>
<dbReference type="Pfam" id="PF07583">
    <property type="entry name" value="PSCyt2"/>
    <property type="match status" value="1"/>
</dbReference>
<dbReference type="PANTHER" id="PTHR35889">
    <property type="entry name" value="CYCLOINULO-OLIGOSACCHARIDE FRUCTANOTRANSFERASE-RELATED"/>
    <property type="match status" value="1"/>
</dbReference>
<dbReference type="EMBL" id="CP037423">
    <property type="protein sequence ID" value="QDV44854.1"/>
    <property type="molecule type" value="Genomic_DNA"/>
</dbReference>
<keyword evidence="7" id="KW-1185">Reference proteome</keyword>
<dbReference type="Pfam" id="PF07587">
    <property type="entry name" value="PSD1"/>
    <property type="match status" value="1"/>
</dbReference>
<dbReference type="InterPro" id="IPR011444">
    <property type="entry name" value="DUF1549"/>
</dbReference>
<name>A0A518HVR2_9BACT</name>
<dbReference type="InterPro" id="IPR011429">
    <property type="entry name" value="Cyt_c_Planctomycete-type"/>
</dbReference>
<evidence type="ECO:0000256" key="2">
    <source>
        <dbReference type="ARBA" id="ARBA00023157"/>
    </source>
</evidence>
<dbReference type="SMART" id="SM00560">
    <property type="entry name" value="LamGL"/>
    <property type="match status" value="1"/>
</dbReference>
<keyword evidence="3" id="KW-0175">Coiled coil</keyword>
<evidence type="ECO:0000313" key="7">
    <source>
        <dbReference type="Proteomes" id="UP000319004"/>
    </source>
</evidence>
<feature type="compositionally biased region" description="Basic and acidic residues" evidence="4">
    <location>
        <begin position="474"/>
        <end position="483"/>
    </location>
</feature>
<feature type="coiled-coil region" evidence="3">
    <location>
        <begin position="379"/>
        <end position="406"/>
    </location>
</feature>
<keyword evidence="2" id="KW-1015">Disulfide bond</keyword>
<evidence type="ECO:0000256" key="4">
    <source>
        <dbReference type="SAM" id="MobiDB-lite"/>
    </source>
</evidence>
<dbReference type="InterPro" id="IPR022655">
    <property type="entry name" value="DUF1553"/>
</dbReference>
<organism evidence="6 7">
    <name type="scientific">Stieleria neptunia</name>
    <dbReference type="NCBI Taxonomy" id="2527979"/>
    <lineage>
        <taxon>Bacteria</taxon>
        <taxon>Pseudomonadati</taxon>
        <taxon>Planctomycetota</taxon>
        <taxon>Planctomycetia</taxon>
        <taxon>Pirellulales</taxon>
        <taxon>Pirellulaceae</taxon>
        <taxon>Stieleria</taxon>
    </lineage>
</organism>
<dbReference type="InterPro" id="IPR013320">
    <property type="entry name" value="ConA-like_dom_sf"/>
</dbReference>
<feature type="compositionally biased region" description="Polar residues" evidence="4">
    <location>
        <begin position="491"/>
        <end position="501"/>
    </location>
</feature>
<proteinExistence type="predicted"/>
<evidence type="ECO:0000313" key="6">
    <source>
        <dbReference type="EMBL" id="QDV44854.1"/>
    </source>
</evidence>
<reference evidence="6 7" key="1">
    <citation type="submission" date="2019-03" db="EMBL/GenBank/DDBJ databases">
        <title>Deep-cultivation of Planctomycetes and their phenomic and genomic characterization uncovers novel biology.</title>
        <authorList>
            <person name="Wiegand S."/>
            <person name="Jogler M."/>
            <person name="Boedeker C."/>
            <person name="Pinto D."/>
            <person name="Vollmers J."/>
            <person name="Rivas-Marin E."/>
            <person name="Kohn T."/>
            <person name="Peeters S.H."/>
            <person name="Heuer A."/>
            <person name="Rast P."/>
            <person name="Oberbeckmann S."/>
            <person name="Bunk B."/>
            <person name="Jeske O."/>
            <person name="Meyerdierks A."/>
            <person name="Storesund J.E."/>
            <person name="Kallscheuer N."/>
            <person name="Luecker S."/>
            <person name="Lage O.M."/>
            <person name="Pohl T."/>
            <person name="Merkel B.J."/>
            <person name="Hornburger P."/>
            <person name="Mueller R.-W."/>
            <person name="Bruemmer F."/>
            <person name="Labrenz M."/>
            <person name="Spormann A.M."/>
            <person name="Op den Camp H."/>
            <person name="Overmann J."/>
            <person name="Amann R."/>
            <person name="Jetten M.S.M."/>
            <person name="Mascher T."/>
            <person name="Medema M.H."/>
            <person name="Devos D.P."/>
            <person name="Kaster A.-K."/>
            <person name="Ovreas L."/>
            <person name="Rohde M."/>
            <person name="Galperin M.Y."/>
            <person name="Jogler C."/>
        </authorList>
    </citation>
    <scope>NUCLEOTIDE SEQUENCE [LARGE SCALE GENOMIC DNA]</scope>
    <source>
        <strain evidence="6 7">Enr13</strain>
    </source>
</reference>
<dbReference type="Pfam" id="PF13385">
    <property type="entry name" value="Laminin_G_3"/>
    <property type="match status" value="1"/>
</dbReference>
<dbReference type="KEGG" id="snep:Enr13x_47250"/>
<protein>
    <submittedName>
        <fullName evidence="6">Planctomycete cytochrome C</fullName>
    </submittedName>
</protein>
<dbReference type="Pfam" id="PF07635">
    <property type="entry name" value="PSCyt1"/>
    <property type="match status" value="1"/>
</dbReference>
<evidence type="ECO:0000259" key="5">
    <source>
        <dbReference type="SMART" id="SM00560"/>
    </source>
</evidence>
<accession>A0A518HVR2</accession>
<dbReference type="RefSeq" id="WP_231743711.1">
    <property type="nucleotide sequence ID" value="NZ_CP037423.1"/>
</dbReference>
<dbReference type="Gene3D" id="2.60.120.200">
    <property type="match status" value="1"/>
</dbReference>
<feature type="region of interest" description="Disordered" evidence="4">
    <location>
        <begin position="474"/>
        <end position="504"/>
    </location>
</feature>
<evidence type="ECO:0000256" key="1">
    <source>
        <dbReference type="ARBA" id="ARBA00022729"/>
    </source>
</evidence>
<dbReference type="SUPFAM" id="SSF49899">
    <property type="entry name" value="Concanavalin A-like lectins/glucanases"/>
    <property type="match status" value="1"/>
</dbReference>
<evidence type="ECO:0000256" key="3">
    <source>
        <dbReference type="SAM" id="Coils"/>
    </source>
</evidence>